<evidence type="ECO:0008006" key="3">
    <source>
        <dbReference type="Google" id="ProtNLM"/>
    </source>
</evidence>
<reference evidence="1 2" key="1">
    <citation type="submission" date="2013-09" db="EMBL/GenBank/DDBJ databases">
        <authorList>
            <person name="Zeng Z."/>
            <person name="Chen C."/>
        </authorList>
    </citation>
    <scope>NUCLEOTIDE SEQUENCE [LARGE SCALE GENOMIC DNA]</scope>
    <source>
        <strain evidence="1 2">F44-8</strain>
    </source>
</reference>
<gene>
    <name evidence="1" type="ORF">Q763_07865</name>
</gene>
<dbReference type="EMBL" id="JRLV01000007">
    <property type="protein sequence ID" value="KGO81553.1"/>
    <property type="molecule type" value="Genomic_DNA"/>
</dbReference>
<dbReference type="AlphaFoldDB" id="A0A0A2LQP5"/>
<sequence>MKKLIAIAAATLLIASCNEKDNKTETVTSKDITKLKKQLNFKPAQPDSVQYKLTINNNSFGTVPGPSDYYLEAVLYYNDSIFKRIKEEYHNVDYNDPGFKKEAFDFKWLPESIKNELNSSPENYSGHPDLFYNHNRNTQLWLLKNKVLILSYTN</sequence>
<dbReference type="STRING" id="1406840.Q763_07865"/>
<dbReference type="Proteomes" id="UP000030129">
    <property type="component" value="Unassembled WGS sequence"/>
</dbReference>
<comment type="caution">
    <text evidence="1">The sequence shown here is derived from an EMBL/GenBank/DDBJ whole genome shotgun (WGS) entry which is preliminary data.</text>
</comment>
<name>A0A0A2LQP5_9FLAO</name>
<dbReference type="RefSeq" id="WP_035132879.1">
    <property type="nucleotide sequence ID" value="NZ_JRLV01000007.1"/>
</dbReference>
<keyword evidence="2" id="KW-1185">Reference proteome</keyword>
<protein>
    <recommendedName>
        <fullName evidence="3">Lipoprotein</fullName>
    </recommendedName>
</protein>
<organism evidence="1 2">
    <name type="scientific">Flavobacterium beibuense F44-8</name>
    <dbReference type="NCBI Taxonomy" id="1406840"/>
    <lineage>
        <taxon>Bacteria</taxon>
        <taxon>Pseudomonadati</taxon>
        <taxon>Bacteroidota</taxon>
        <taxon>Flavobacteriia</taxon>
        <taxon>Flavobacteriales</taxon>
        <taxon>Flavobacteriaceae</taxon>
        <taxon>Flavobacterium</taxon>
    </lineage>
</organism>
<dbReference type="PROSITE" id="PS51257">
    <property type="entry name" value="PROKAR_LIPOPROTEIN"/>
    <property type="match status" value="1"/>
</dbReference>
<evidence type="ECO:0000313" key="1">
    <source>
        <dbReference type="EMBL" id="KGO81553.1"/>
    </source>
</evidence>
<accession>A0A0A2LQP5</accession>
<evidence type="ECO:0000313" key="2">
    <source>
        <dbReference type="Proteomes" id="UP000030129"/>
    </source>
</evidence>
<dbReference type="eggNOG" id="ENOG502ZN5W">
    <property type="taxonomic scope" value="Bacteria"/>
</dbReference>
<proteinExistence type="predicted"/>